<dbReference type="Proteomes" id="UP000249082">
    <property type="component" value="Unassembled WGS sequence"/>
</dbReference>
<dbReference type="EMBL" id="QFPX01000004">
    <property type="protein sequence ID" value="PZQ56271.1"/>
    <property type="molecule type" value="Genomic_DNA"/>
</dbReference>
<dbReference type="AlphaFoldDB" id="A0A2W5NRT3"/>
<evidence type="ECO:0008006" key="3">
    <source>
        <dbReference type="Google" id="ProtNLM"/>
    </source>
</evidence>
<gene>
    <name evidence="1" type="ORF">DI555_06560</name>
</gene>
<proteinExistence type="predicted"/>
<accession>A0A2W5NRT3</accession>
<comment type="caution">
    <text evidence="1">The sequence shown here is derived from an EMBL/GenBank/DDBJ whole genome shotgun (WGS) entry which is preliminary data.</text>
</comment>
<protein>
    <recommendedName>
        <fullName evidence="3">HK97 gp10 family phage protein</fullName>
    </recommendedName>
</protein>
<sequence length="148" mass="16043">MAEEAISIDGFADLEAALVALADEALERQVLINAGTRALQPVQAEARRLVPVHEGKLRESLIIATNGLTRDAAREELIDKGAVRIWFGTANRNGVPREFGTFRSVAKPFARPAWEANVDGMLDTLAAELGPEVEAAAERLSKRRGRKG</sequence>
<evidence type="ECO:0000313" key="2">
    <source>
        <dbReference type="Proteomes" id="UP000249082"/>
    </source>
</evidence>
<evidence type="ECO:0000313" key="1">
    <source>
        <dbReference type="EMBL" id="PZQ56271.1"/>
    </source>
</evidence>
<reference evidence="1 2" key="1">
    <citation type="submission" date="2017-08" db="EMBL/GenBank/DDBJ databases">
        <title>Infants hospitalized years apart are colonized by the same room-sourced microbial strains.</title>
        <authorList>
            <person name="Brooks B."/>
            <person name="Olm M.R."/>
            <person name="Firek B.A."/>
            <person name="Baker R."/>
            <person name="Thomas B.C."/>
            <person name="Morowitz M.J."/>
            <person name="Banfield J.F."/>
        </authorList>
    </citation>
    <scope>NUCLEOTIDE SEQUENCE [LARGE SCALE GENOMIC DNA]</scope>
    <source>
        <strain evidence="1">S2_005_002_R2_33</strain>
    </source>
</reference>
<organism evidence="1 2">
    <name type="scientific">Novosphingobium pentaromativorans</name>
    <dbReference type="NCBI Taxonomy" id="205844"/>
    <lineage>
        <taxon>Bacteria</taxon>
        <taxon>Pseudomonadati</taxon>
        <taxon>Pseudomonadota</taxon>
        <taxon>Alphaproteobacteria</taxon>
        <taxon>Sphingomonadales</taxon>
        <taxon>Sphingomonadaceae</taxon>
        <taxon>Novosphingobium</taxon>
    </lineage>
</organism>
<name>A0A2W5NRT3_9SPHN</name>